<evidence type="ECO:0000256" key="1">
    <source>
        <dbReference type="SAM" id="Phobius"/>
    </source>
</evidence>
<evidence type="ECO:0000313" key="2">
    <source>
        <dbReference type="EMBL" id="UOF89743.1"/>
    </source>
</evidence>
<feature type="transmembrane region" description="Helical" evidence="1">
    <location>
        <begin position="86"/>
        <end position="107"/>
    </location>
</feature>
<feature type="transmembrane region" description="Helical" evidence="1">
    <location>
        <begin position="140"/>
        <end position="158"/>
    </location>
</feature>
<dbReference type="RefSeq" id="WP_347436434.1">
    <property type="nucleotide sequence ID" value="NZ_CP089291.1"/>
</dbReference>
<feature type="transmembrane region" description="Helical" evidence="1">
    <location>
        <begin position="62"/>
        <end position="79"/>
    </location>
</feature>
<protein>
    <recommendedName>
        <fullName evidence="4">Lycopene cyclase domain-containing protein</fullName>
    </recommendedName>
</protein>
<evidence type="ECO:0000313" key="3">
    <source>
        <dbReference type="Proteomes" id="UP000830167"/>
    </source>
</evidence>
<feature type="transmembrane region" description="Helical" evidence="1">
    <location>
        <begin position="6"/>
        <end position="27"/>
    </location>
</feature>
<reference evidence="2" key="1">
    <citation type="submission" date="2021-12" db="EMBL/GenBank/DDBJ databases">
        <title>Alicyclobacillaceae gen. nov., sp. nov., isolated from chalcocite enrichment system.</title>
        <authorList>
            <person name="Jiang Z."/>
        </authorList>
    </citation>
    <scope>NUCLEOTIDE SEQUENCE</scope>
    <source>
        <strain evidence="2">MYW30-H2</strain>
    </source>
</reference>
<feature type="transmembrane region" description="Helical" evidence="1">
    <location>
        <begin position="39"/>
        <end position="56"/>
    </location>
</feature>
<feature type="transmembrane region" description="Helical" evidence="1">
    <location>
        <begin position="113"/>
        <end position="133"/>
    </location>
</feature>
<gene>
    <name evidence="2" type="ORF">LSG31_17950</name>
</gene>
<accession>A0ABY4CGU8</accession>
<keyword evidence="1" id="KW-0472">Membrane</keyword>
<feature type="transmembrane region" description="Helical" evidence="1">
    <location>
        <begin position="178"/>
        <end position="199"/>
    </location>
</feature>
<evidence type="ECO:0008006" key="4">
    <source>
        <dbReference type="Google" id="ProtNLM"/>
    </source>
</evidence>
<name>A0ABY4CGU8_9BACL</name>
<dbReference type="EMBL" id="CP089291">
    <property type="protein sequence ID" value="UOF89743.1"/>
    <property type="molecule type" value="Genomic_DNA"/>
</dbReference>
<proteinExistence type="predicted"/>
<organism evidence="2 3">
    <name type="scientific">Fodinisporobacter ferrooxydans</name>
    <dbReference type="NCBI Taxonomy" id="2901836"/>
    <lineage>
        <taxon>Bacteria</taxon>
        <taxon>Bacillati</taxon>
        <taxon>Bacillota</taxon>
        <taxon>Bacilli</taxon>
        <taxon>Bacillales</taxon>
        <taxon>Alicyclobacillaceae</taxon>
        <taxon>Fodinisporobacter</taxon>
    </lineage>
</organism>
<keyword evidence="1" id="KW-1133">Transmembrane helix</keyword>
<sequence length="227" mass="25783">MIPGSIGMILGIAGLILAVSGWGRNVCEEFHIKPQSIKWIIAVYVLGYPVMIPGLLKEQMSFSGFFLPLLLTVWVVVLVDRWYKKILIPVRSVCILAVVLIFNRWILHGSEVLTAKLIWSSACLILLTSLILAGSWKERFAAAWSASIVIQLVDDIWIRNVPFEYLEFGNSAEKDIVAFATFSLAFLYMLSTMAVRFRYRKRKPIAIAKTRHILHEQEDTDGCRRVL</sequence>
<keyword evidence="3" id="KW-1185">Reference proteome</keyword>
<keyword evidence="1" id="KW-0812">Transmembrane</keyword>
<dbReference type="Proteomes" id="UP000830167">
    <property type="component" value="Chromosome"/>
</dbReference>